<dbReference type="Pfam" id="PF12804">
    <property type="entry name" value="NTP_transf_3"/>
    <property type="match status" value="1"/>
</dbReference>
<gene>
    <name evidence="3" type="ORF">WG901_14440</name>
</gene>
<dbReference type="PANTHER" id="PTHR43777">
    <property type="entry name" value="MOLYBDENUM COFACTOR CYTIDYLYLTRANSFERASE"/>
    <property type="match status" value="1"/>
</dbReference>
<dbReference type="PANTHER" id="PTHR43777:SF1">
    <property type="entry name" value="MOLYBDENUM COFACTOR CYTIDYLYLTRANSFERASE"/>
    <property type="match status" value="1"/>
</dbReference>
<dbReference type="SUPFAM" id="SSF53448">
    <property type="entry name" value="Nucleotide-diphospho-sugar transferases"/>
    <property type="match status" value="1"/>
</dbReference>
<evidence type="ECO:0000313" key="4">
    <source>
        <dbReference type="Proteomes" id="UP001361239"/>
    </source>
</evidence>
<protein>
    <submittedName>
        <fullName evidence="3">Nucleotidyltransferase family protein</fullName>
    </submittedName>
</protein>
<reference evidence="3 4" key="1">
    <citation type="submission" date="2024-03" db="EMBL/GenBank/DDBJ databases">
        <authorList>
            <person name="Jo J.-H."/>
        </authorList>
    </citation>
    <scope>NUCLEOTIDE SEQUENCE [LARGE SCALE GENOMIC DNA]</scope>
    <source>
        <strain evidence="3 4">PS1R-30</strain>
    </source>
</reference>
<keyword evidence="1" id="KW-0460">Magnesium</keyword>
<feature type="domain" description="MobA-like NTP transferase" evidence="2">
    <location>
        <begin position="7"/>
        <end position="161"/>
    </location>
</feature>
<name>A0ABU8RXU4_9SPHN</name>
<dbReference type="EMBL" id="JBBHJZ010000003">
    <property type="protein sequence ID" value="MEJ5977844.1"/>
    <property type="molecule type" value="Genomic_DNA"/>
</dbReference>
<evidence type="ECO:0000259" key="2">
    <source>
        <dbReference type="Pfam" id="PF12804"/>
    </source>
</evidence>
<dbReference type="Gene3D" id="3.90.550.10">
    <property type="entry name" value="Spore Coat Polysaccharide Biosynthesis Protein SpsA, Chain A"/>
    <property type="match status" value="1"/>
</dbReference>
<evidence type="ECO:0000256" key="1">
    <source>
        <dbReference type="ARBA" id="ARBA00022842"/>
    </source>
</evidence>
<dbReference type="RefSeq" id="WP_339587796.1">
    <property type="nucleotide sequence ID" value="NZ_JBBHJZ010000003.1"/>
</dbReference>
<dbReference type="Proteomes" id="UP001361239">
    <property type="component" value="Unassembled WGS sequence"/>
</dbReference>
<dbReference type="CDD" id="cd04182">
    <property type="entry name" value="GT_2_like_f"/>
    <property type="match status" value="1"/>
</dbReference>
<proteinExistence type="predicted"/>
<evidence type="ECO:0000313" key="3">
    <source>
        <dbReference type="EMBL" id="MEJ5977844.1"/>
    </source>
</evidence>
<organism evidence="3 4">
    <name type="scientific">Novosphingobium anseongense</name>
    <dbReference type="NCBI Taxonomy" id="3133436"/>
    <lineage>
        <taxon>Bacteria</taxon>
        <taxon>Pseudomonadati</taxon>
        <taxon>Pseudomonadota</taxon>
        <taxon>Alphaproteobacteria</taxon>
        <taxon>Sphingomonadales</taxon>
        <taxon>Sphingomonadaceae</taxon>
        <taxon>Novosphingobium</taxon>
    </lineage>
</organism>
<keyword evidence="4" id="KW-1185">Reference proteome</keyword>
<dbReference type="InterPro" id="IPR029044">
    <property type="entry name" value="Nucleotide-diphossugar_trans"/>
</dbReference>
<dbReference type="InterPro" id="IPR025877">
    <property type="entry name" value="MobA-like_NTP_Trfase"/>
</dbReference>
<comment type="caution">
    <text evidence="3">The sequence shown here is derived from an EMBL/GenBank/DDBJ whole genome shotgun (WGS) entry which is preliminary data.</text>
</comment>
<accession>A0ABU8RXU4</accession>
<sequence>MTTPLVAVVLAAGAARRFGGDKLSASFRGEPLLHHAIRAARAAPVERVIVVCGDRVDFGDWPAVPPIERVCIASTALSESLQAGVAAAGEVTGVFVFLGDMPLIPHDVAARLAAVLDDRFAAVPRHAGKNGHPVLLAARAFPEIARLAGDEGAGRLLKQRDDLAFVEVADDGILLDVDRTEDLTRLQARR</sequence>